<keyword evidence="1" id="KW-1133">Transmembrane helix</keyword>
<feature type="transmembrane region" description="Helical" evidence="1">
    <location>
        <begin position="12"/>
        <end position="33"/>
    </location>
</feature>
<keyword evidence="1" id="KW-0812">Transmembrane</keyword>
<keyword evidence="1" id="KW-0472">Membrane</keyword>
<dbReference type="InterPro" id="IPR045584">
    <property type="entry name" value="Pilin-like"/>
</dbReference>
<dbReference type="RefSeq" id="WP_105354269.1">
    <property type="nucleotide sequence ID" value="NZ_PUIA01000037.1"/>
</dbReference>
<dbReference type="PROSITE" id="PS00409">
    <property type="entry name" value="PROKAR_NTER_METHYL"/>
    <property type="match status" value="1"/>
</dbReference>
<reference evidence="3 4" key="1">
    <citation type="submission" date="2018-02" db="EMBL/GenBank/DDBJ databases">
        <title>Comparative genomes isolates from brazilian mangrove.</title>
        <authorList>
            <person name="Araujo J.E."/>
            <person name="Taketani R.G."/>
            <person name="Silva M.C.P."/>
            <person name="Loureco M.V."/>
            <person name="Andreote F.D."/>
        </authorList>
    </citation>
    <scope>NUCLEOTIDE SEQUENCE [LARGE SCALE GENOMIC DNA]</scope>
    <source>
        <strain evidence="3 4">HEX-2 MGV</strain>
    </source>
</reference>
<name>A0A2S8FH43_9BACT</name>
<dbReference type="Proteomes" id="UP000240009">
    <property type="component" value="Unassembled WGS sequence"/>
</dbReference>
<dbReference type="SUPFAM" id="SSF54523">
    <property type="entry name" value="Pili subunits"/>
    <property type="match status" value="1"/>
</dbReference>
<accession>A0A2S8FH43</accession>
<comment type="caution">
    <text evidence="3">The sequence shown here is derived from an EMBL/GenBank/DDBJ whole genome shotgun (WGS) entry which is preliminary data.</text>
</comment>
<gene>
    <name evidence="3" type="ORF">C5Y96_13810</name>
</gene>
<dbReference type="Gene3D" id="3.30.700.10">
    <property type="entry name" value="Glycoprotein, Type 4 Pilin"/>
    <property type="match status" value="1"/>
</dbReference>
<proteinExistence type="predicted"/>
<dbReference type="InterPro" id="IPR011453">
    <property type="entry name" value="DUF1559"/>
</dbReference>
<organism evidence="3 4">
    <name type="scientific">Blastopirellula marina</name>
    <dbReference type="NCBI Taxonomy" id="124"/>
    <lineage>
        <taxon>Bacteria</taxon>
        <taxon>Pseudomonadati</taxon>
        <taxon>Planctomycetota</taxon>
        <taxon>Planctomycetia</taxon>
        <taxon>Pirellulales</taxon>
        <taxon>Pirellulaceae</taxon>
        <taxon>Blastopirellula</taxon>
    </lineage>
</organism>
<dbReference type="NCBIfam" id="TIGR04294">
    <property type="entry name" value="pre_pil_HX9DG"/>
    <property type="match status" value="1"/>
</dbReference>
<dbReference type="EMBL" id="PUIA01000037">
    <property type="protein sequence ID" value="PQO31410.1"/>
    <property type="molecule type" value="Genomic_DNA"/>
</dbReference>
<protein>
    <submittedName>
        <fullName evidence="3">Prepilin-type cleavage/methylation domain-containing protein</fullName>
    </submittedName>
</protein>
<dbReference type="InterPro" id="IPR012902">
    <property type="entry name" value="N_methyl_site"/>
</dbReference>
<dbReference type="OrthoDB" id="241541at2"/>
<dbReference type="NCBIfam" id="TIGR02532">
    <property type="entry name" value="IV_pilin_GFxxxE"/>
    <property type="match status" value="1"/>
</dbReference>
<dbReference type="PANTHER" id="PTHR30093:SF2">
    <property type="entry name" value="TYPE II SECRETION SYSTEM PROTEIN H"/>
    <property type="match status" value="1"/>
</dbReference>
<evidence type="ECO:0000313" key="4">
    <source>
        <dbReference type="Proteomes" id="UP000240009"/>
    </source>
</evidence>
<dbReference type="AlphaFoldDB" id="A0A2S8FH43"/>
<dbReference type="InterPro" id="IPR027558">
    <property type="entry name" value="Pre_pil_HX9DG_C"/>
</dbReference>
<dbReference type="Pfam" id="PF07596">
    <property type="entry name" value="SBP_bac_10"/>
    <property type="match status" value="1"/>
</dbReference>
<sequence>MKCKTSKATRRGFTLVELFVVIGIIGLLIALLLPATRTSREAARRVQCSNQLKQIGLGLHNYHETFETLPSCTSADSAEPTGITESSNRRSGLITLLPYLEHSALYDTIMAPLAAGGQTYPALGPDPWVDTYEPWKTQLDGLNCPSDPADPDLPLGPTSYLFCVGDTTSVYYPGQTQRGVFSPGRRIRLRDVKDGTSNTVMLGEASIGMPVSAQTPQQLANPELCGVVASEIEFSERTTHTRGYSWADGAAGPAMFNTILPPNRANCGLNGTEAVDGIYSLSSFHSSGVQVVFADGSVQFIPDDIDTGDLSLASLPATSLQASPYGVWGAMGSIAGGEVPKF</sequence>
<evidence type="ECO:0000313" key="3">
    <source>
        <dbReference type="EMBL" id="PQO31410.1"/>
    </source>
</evidence>
<evidence type="ECO:0000256" key="1">
    <source>
        <dbReference type="SAM" id="Phobius"/>
    </source>
</evidence>
<dbReference type="PANTHER" id="PTHR30093">
    <property type="entry name" value="GENERAL SECRETION PATHWAY PROTEIN G"/>
    <property type="match status" value="1"/>
</dbReference>
<evidence type="ECO:0000259" key="2">
    <source>
        <dbReference type="Pfam" id="PF07596"/>
    </source>
</evidence>
<feature type="domain" description="DUF1559" evidence="2">
    <location>
        <begin position="39"/>
        <end position="307"/>
    </location>
</feature>